<name>A0AAD3SZ81_NEPGR</name>
<accession>A0AAD3SZ81</accession>
<feature type="region of interest" description="Disordered" evidence="1">
    <location>
        <begin position="141"/>
        <end position="174"/>
    </location>
</feature>
<feature type="compositionally biased region" description="Basic and acidic residues" evidence="1">
    <location>
        <begin position="154"/>
        <end position="165"/>
    </location>
</feature>
<protein>
    <submittedName>
        <fullName evidence="2">Uncharacterized protein</fullName>
    </submittedName>
</protein>
<evidence type="ECO:0000256" key="1">
    <source>
        <dbReference type="SAM" id="MobiDB-lite"/>
    </source>
</evidence>
<comment type="caution">
    <text evidence="2">The sequence shown here is derived from an EMBL/GenBank/DDBJ whole genome shotgun (WGS) entry which is preliminary data.</text>
</comment>
<dbReference type="Proteomes" id="UP001279734">
    <property type="component" value="Unassembled WGS sequence"/>
</dbReference>
<evidence type="ECO:0000313" key="2">
    <source>
        <dbReference type="EMBL" id="GMH19676.1"/>
    </source>
</evidence>
<dbReference type="AlphaFoldDB" id="A0AAD3SZ81"/>
<reference evidence="2" key="1">
    <citation type="submission" date="2023-05" db="EMBL/GenBank/DDBJ databases">
        <title>Nepenthes gracilis genome sequencing.</title>
        <authorList>
            <person name="Fukushima K."/>
        </authorList>
    </citation>
    <scope>NUCLEOTIDE SEQUENCE</scope>
    <source>
        <strain evidence="2">SING2019-196</strain>
    </source>
</reference>
<proteinExistence type="predicted"/>
<dbReference type="EMBL" id="BSYO01000021">
    <property type="protein sequence ID" value="GMH19676.1"/>
    <property type="molecule type" value="Genomic_DNA"/>
</dbReference>
<organism evidence="2 3">
    <name type="scientific">Nepenthes gracilis</name>
    <name type="common">Slender pitcher plant</name>
    <dbReference type="NCBI Taxonomy" id="150966"/>
    <lineage>
        <taxon>Eukaryota</taxon>
        <taxon>Viridiplantae</taxon>
        <taxon>Streptophyta</taxon>
        <taxon>Embryophyta</taxon>
        <taxon>Tracheophyta</taxon>
        <taxon>Spermatophyta</taxon>
        <taxon>Magnoliopsida</taxon>
        <taxon>eudicotyledons</taxon>
        <taxon>Gunneridae</taxon>
        <taxon>Pentapetalae</taxon>
        <taxon>Caryophyllales</taxon>
        <taxon>Nepenthaceae</taxon>
        <taxon>Nepenthes</taxon>
    </lineage>
</organism>
<evidence type="ECO:0000313" key="3">
    <source>
        <dbReference type="Proteomes" id="UP001279734"/>
    </source>
</evidence>
<gene>
    <name evidence="2" type="ORF">Nepgr_021517</name>
</gene>
<keyword evidence="3" id="KW-1185">Reference proteome</keyword>
<sequence length="174" mass="20117">MHVMFMKSPGKSNPQMLLLICSFYKRLQILRLMLMSLKRHCMNSTSSKEMTPYNQHAHHVYEINREEQPTNAIADLQLLQEVRVAPTATWKSSLSKKSTPAQRIFRAFDDNKGNVVAHGAKESELRGKNIYYQERKTNKCRESWLAQESSQKQNGKEKAEEEKRQTLQSVSGNC</sequence>